<sequence length="176" mass="19226">MMTSFKVLAVVGILMGRQCCAFMLPEMRLGRIRSGEISLAVAKTGARLIETTEEFQELLLSSDEDSGSEETLPVLALFTAPWCGPCRLTVPVVKEVMKAYKGRIDVVEIDTDELPDVAENAQVFSIPTILIYHNGKVMETILGCVAKVSRLVMGAPPPLINHNCSRASKERTVTSN</sequence>
<evidence type="ECO:0000256" key="4">
    <source>
        <dbReference type="SAM" id="SignalP"/>
    </source>
</evidence>
<dbReference type="SUPFAM" id="SSF52833">
    <property type="entry name" value="Thioredoxin-like"/>
    <property type="match status" value="1"/>
</dbReference>
<keyword evidence="7" id="KW-1185">Reference proteome</keyword>
<dbReference type="CDD" id="cd02947">
    <property type="entry name" value="TRX_family"/>
    <property type="match status" value="1"/>
</dbReference>
<name>K0R3L7_THAOC</name>
<keyword evidence="2" id="KW-0249">Electron transport</keyword>
<feature type="signal peptide" evidence="4">
    <location>
        <begin position="1"/>
        <end position="21"/>
    </location>
</feature>
<dbReference type="EMBL" id="AGNL01047445">
    <property type="protein sequence ID" value="EJK46950.1"/>
    <property type="molecule type" value="Genomic_DNA"/>
</dbReference>
<dbReference type="GO" id="GO:0005737">
    <property type="term" value="C:cytoplasm"/>
    <property type="evidence" value="ECO:0007669"/>
    <property type="project" value="TreeGrafter"/>
</dbReference>
<dbReference type="InterPro" id="IPR017937">
    <property type="entry name" value="Thioredoxin_CS"/>
</dbReference>
<dbReference type="Pfam" id="PF00085">
    <property type="entry name" value="Thioredoxin"/>
    <property type="match status" value="1"/>
</dbReference>
<evidence type="ECO:0000313" key="6">
    <source>
        <dbReference type="EMBL" id="EJK46950.1"/>
    </source>
</evidence>
<dbReference type="Proteomes" id="UP000266841">
    <property type="component" value="Unassembled WGS sequence"/>
</dbReference>
<dbReference type="PROSITE" id="PS00194">
    <property type="entry name" value="THIOREDOXIN_1"/>
    <property type="match status" value="1"/>
</dbReference>
<feature type="chain" id="PRO_5003835980" description="Thioredoxin domain-containing protein" evidence="4">
    <location>
        <begin position="22"/>
        <end position="176"/>
    </location>
</feature>
<evidence type="ECO:0000256" key="3">
    <source>
        <dbReference type="ARBA" id="ARBA00023157"/>
    </source>
</evidence>
<comment type="caution">
    <text evidence="6">The sequence shown here is derived from an EMBL/GenBank/DDBJ whole genome shotgun (WGS) entry which is preliminary data.</text>
</comment>
<dbReference type="PROSITE" id="PS51352">
    <property type="entry name" value="THIOREDOXIN_2"/>
    <property type="match status" value="1"/>
</dbReference>
<dbReference type="eggNOG" id="KOG0910">
    <property type="taxonomic scope" value="Eukaryota"/>
</dbReference>
<dbReference type="PANTHER" id="PTHR45663">
    <property type="entry name" value="GEO12009P1"/>
    <property type="match status" value="1"/>
</dbReference>
<dbReference type="InterPro" id="IPR013766">
    <property type="entry name" value="Thioredoxin_domain"/>
</dbReference>
<evidence type="ECO:0000259" key="5">
    <source>
        <dbReference type="PROSITE" id="PS51352"/>
    </source>
</evidence>
<evidence type="ECO:0000256" key="1">
    <source>
        <dbReference type="ARBA" id="ARBA00022448"/>
    </source>
</evidence>
<reference evidence="6 7" key="1">
    <citation type="journal article" date="2012" name="Genome Biol.">
        <title>Genome and low-iron response of an oceanic diatom adapted to chronic iron limitation.</title>
        <authorList>
            <person name="Lommer M."/>
            <person name="Specht M."/>
            <person name="Roy A.S."/>
            <person name="Kraemer L."/>
            <person name="Andreson R."/>
            <person name="Gutowska M.A."/>
            <person name="Wolf J."/>
            <person name="Bergner S.V."/>
            <person name="Schilhabel M.B."/>
            <person name="Klostermeier U.C."/>
            <person name="Beiko R.G."/>
            <person name="Rosenstiel P."/>
            <person name="Hippler M."/>
            <person name="Laroche J."/>
        </authorList>
    </citation>
    <scope>NUCLEOTIDE SEQUENCE [LARGE SCALE GENOMIC DNA]</scope>
    <source>
        <strain evidence="6 7">CCMP1005</strain>
    </source>
</reference>
<dbReference type="GO" id="GO:0015035">
    <property type="term" value="F:protein-disulfide reductase activity"/>
    <property type="evidence" value="ECO:0007669"/>
    <property type="project" value="TreeGrafter"/>
</dbReference>
<feature type="domain" description="Thioredoxin" evidence="5">
    <location>
        <begin position="13"/>
        <end position="161"/>
    </location>
</feature>
<protein>
    <recommendedName>
        <fullName evidence="5">Thioredoxin domain-containing protein</fullName>
    </recommendedName>
</protein>
<proteinExistence type="predicted"/>
<evidence type="ECO:0000313" key="7">
    <source>
        <dbReference type="Proteomes" id="UP000266841"/>
    </source>
</evidence>
<keyword evidence="3" id="KW-1015">Disulfide bond</keyword>
<dbReference type="Gene3D" id="3.40.30.10">
    <property type="entry name" value="Glutaredoxin"/>
    <property type="match status" value="1"/>
</dbReference>
<dbReference type="PANTHER" id="PTHR45663:SF11">
    <property type="entry name" value="GEO12009P1"/>
    <property type="match status" value="1"/>
</dbReference>
<dbReference type="AlphaFoldDB" id="K0R3L7"/>
<keyword evidence="4" id="KW-0732">Signal</keyword>
<dbReference type="OrthoDB" id="2121326at2759"/>
<dbReference type="InterPro" id="IPR036249">
    <property type="entry name" value="Thioredoxin-like_sf"/>
</dbReference>
<gene>
    <name evidence="6" type="ORF">THAOC_34364</name>
</gene>
<keyword evidence="1" id="KW-0813">Transport</keyword>
<evidence type="ECO:0000256" key="2">
    <source>
        <dbReference type="ARBA" id="ARBA00022982"/>
    </source>
</evidence>
<organism evidence="6 7">
    <name type="scientific">Thalassiosira oceanica</name>
    <name type="common">Marine diatom</name>
    <dbReference type="NCBI Taxonomy" id="159749"/>
    <lineage>
        <taxon>Eukaryota</taxon>
        <taxon>Sar</taxon>
        <taxon>Stramenopiles</taxon>
        <taxon>Ochrophyta</taxon>
        <taxon>Bacillariophyta</taxon>
        <taxon>Coscinodiscophyceae</taxon>
        <taxon>Thalassiosirophycidae</taxon>
        <taxon>Thalassiosirales</taxon>
        <taxon>Thalassiosiraceae</taxon>
        <taxon>Thalassiosira</taxon>
    </lineage>
</organism>
<accession>K0R3L7</accession>